<feature type="transmembrane region" description="Helical" evidence="5">
    <location>
        <begin position="12"/>
        <end position="33"/>
    </location>
</feature>
<evidence type="ECO:0000313" key="6">
    <source>
        <dbReference type="EMBL" id="CAD8058806.1"/>
    </source>
</evidence>
<dbReference type="Pfam" id="PF08507">
    <property type="entry name" value="COPI_assoc"/>
    <property type="match status" value="1"/>
</dbReference>
<dbReference type="EMBL" id="CAJJDM010000027">
    <property type="protein sequence ID" value="CAD8058806.1"/>
    <property type="molecule type" value="Genomic_DNA"/>
</dbReference>
<dbReference type="AlphaFoldDB" id="A0A8S1L2C2"/>
<feature type="transmembrane region" description="Helical" evidence="5">
    <location>
        <begin position="102"/>
        <end position="122"/>
    </location>
</feature>
<evidence type="ECO:0000256" key="4">
    <source>
        <dbReference type="ARBA" id="ARBA00023136"/>
    </source>
</evidence>
<protein>
    <recommendedName>
        <fullName evidence="8">COPI associated protein</fullName>
    </recommendedName>
</protein>
<feature type="transmembrane region" description="Helical" evidence="5">
    <location>
        <begin position="69"/>
        <end position="90"/>
    </location>
</feature>
<feature type="transmembrane region" description="Helical" evidence="5">
    <location>
        <begin position="39"/>
        <end position="57"/>
    </location>
</feature>
<keyword evidence="3 5" id="KW-1133">Transmembrane helix</keyword>
<comment type="subcellular location">
    <subcellularLocation>
        <location evidence="1">Membrane</location>
        <topology evidence="1">Multi-pass membrane protein</topology>
    </subcellularLocation>
</comment>
<keyword evidence="2 5" id="KW-0812">Transmembrane</keyword>
<sequence length="135" mass="15150">MACPEHKANNFIKFISVLVAVVLIVLGVLKFYFTPDIPILVGIWTVYWIIFGLLLILVELNVRLVKEYFGFMIEYCGKGMFVIFCGTLMIDSFVDPHILHESIVGLLIIFAGFLIIIVGYSAMPSQNFPPPPVPV</sequence>
<evidence type="ECO:0000313" key="7">
    <source>
        <dbReference type="Proteomes" id="UP000688137"/>
    </source>
</evidence>
<keyword evidence="4 5" id="KW-0472">Membrane</keyword>
<evidence type="ECO:0000256" key="2">
    <source>
        <dbReference type="ARBA" id="ARBA00022692"/>
    </source>
</evidence>
<evidence type="ECO:0000256" key="3">
    <source>
        <dbReference type="ARBA" id="ARBA00022989"/>
    </source>
</evidence>
<name>A0A8S1L2C2_PARPR</name>
<gene>
    <name evidence="6" type="ORF">PPRIM_AZ9-3.1.T0280027</name>
</gene>
<proteinExistence type="predicted"/>
<dbReference type="Proteomes" id="UP000688137">
    <property type="component" value="Unassembled WGS sequence"/>
</dbReference>
<accession>A0A8S1L2C2</accession>
<reference evidence="6" key="1">
    <citation type="submission" date="2021-01" db="EMBL/GenBank/DDBJ databases">
        <authorList>
            <consortium name="Genoscope - CEA"/>
            <person name="William W."/>
        </authorList>
    </citation>
    <scope>NUCLEOTIDE SEQUENCE</scope>
</reference>
<dbReference type="PANTHER" id="PTHR28128">
    <property type="entry name" value="GOLGI APPARATUS MEMBRANE PROTEIN TVP15"/>
    <property type="match status" value="1"/>
</dbReference>
<comment type="caution">
    <text evidence="6">The sequence shown here is derived from an EMBL/GenBank/DDBJ whole genome shotgun (WGS) entry which is preliminary data.</text>
</comment>
<evidence type="ECO:0008006" key="8">
    <source>
        <dbReference type="Google" id="ProtNLM"/>
    </source>
</evidence>
<evidence type="ECO:0000256" key="1">
    <source>
        <dbReference type="ARBA" id="ARBA00004141"/>
    </source>
</evidence>
<dbReference type="PANTHER" id="PTHR28128:SF1">
    <property type="entry name" value="GOLGI APPARATUS MEMBRANE PROTEIN TVP15"/>
    <property type="match status" value="1"/>
</dbReference>
<dbReference type="OMA" id="ACPEHKA"/>
<dbReference type="GO" id="GO:0016020">
    <property type="term" value="C:membrane"/>
    <property type="evidence" value="ECO:0007669"/>
    <property type="project" value="UniProtKB-SubCell"/>
</dbReference>
<evidence type="ECO:0000256" key="5">
    <source>
        <dbReference type="SAM" id="Phobius"/>
    </source>
</evidence>
<organism evidence="6 7">
    <name type="scientific">Paramecium primaurelia</name>
    <dbReference type="NCBI Taxonomy" id="5886"/>
    <lineage>
        <taxon>Eukaryota</taxon>
        <taxon>Sar</taxon>
        <taxon>Alveolata</taxon>
        <taxon>Ciliophora</taxon>
        <taxon>Intramacronucleata</taxon>
        <taxon>Oligohymenophorea</taxon>
        <taxon>Peniculida</taxon>
        <taxon>Parameciidae</taxon>
        <taxon>Paramecium</taxon>
    </lineage>
</organism>
<dbReference type="InterPro" id="IPR013714">
    <property type="entry name" value="Golgi_TVP15"/>
</dbReference>
<keyword evidence="7" id="KW-1185">Reference proteome</keyword>